<dbReference type="SUPFAM" id="SSF54285">
    <property type="entry name" value="MoaD/ThiS"/>
    <property type="match status" value="1"/>
</dbReference>
<dbReference type="Gene3D" id="3.10.20.30">
    <property type="match status" value="1"/>
</dbReference>
<dbReference type="EMBL" id="CM001403">
    <property type="protein sequence ID" value="EHQ29346.1"/>
    <property type="molecule type" value="Genomic_DNA"/>
</dbReference>
<proteinExistence type="predicted"/>
<sequence>MIGAKIDALIIKDLTIRNYKEERRSNLYAIQGEPAERLCLCRDCFVPRNDAWRGRRNDEAIYMLYRANVQSGFACVEITSHVAATKFQTPITIKYKMKIQVFAILKDYFDKEFELDTDVSDIVSLQQHLSVLNTGAAGILKICRFAVHDEFVDQNYTLRNDDTICIFPPSSGG</sequence>
<dbReference type="Pfam" id="PF02597">
    <property type="entry name" value="ThiS"/>
    <property type="match status" value="1"/>
</dbReference>
<reference evidence="1" key="1">
    <citation type="submission" date="2011-09" db="EMBL/GenBank/DDBJ databases">
        <title>The permanent draft genome of Mucilaginibacter paludis DSM 18603.</title>
        <authorList>
            <consortium name="US DOE Joint Genome Institute (JGI-PGF)"/>
            <person name="Lucas S."/>
            <person name="Han J."/>
            <person name="Lapidus A."/>
            <person name="Bruce D."/>
            <person name="Goodwin L."/>
            <person name="Pitluck S."/>
            <person name="Peters L."/>
            <person name="Kyrpides N."/>
            <person name="Mavromatis K."/>
            <person name="Ivanova N."/>
            <person name="Mikhailova N."/>
            <person name="Held B."/>
            <person name="Detter J.C."/>
            <person name="Tapia R."/>
            <person name="Han C."/>
            <person name="Land M."/>
            <person name="Hauser L."/>
            <person name="Markowitz V."/>
            <person name="Cheng J.-F."/>
            <person name="Hugenholtz P."/>
            <person name="Woyke T."/>
            <person name="Wu D."/>
            <person name="Tindall B."/>
            <person name="Brambilla E."/>
            <person name="Klenk H.-P."/>
            <person name="Eisen J.A."/>
        </authorList>
    </citation>
    <scope>NUCLEOTIDE SEQUENCE [LARGE SCALE GENOMIC DNA]</scope>
    <source>
        <strain evidence="1">DSM 18603</strain>
    </source>
</reference>
<name>H1Y5J4_9SPHI</name>
<gene>
    <name evidence="1" type="ORF">Mucpa_5271</name>
</gene>
<dbReference type="eggNOG" id="COG1977">
    <property type="taxonomic scope" value="Bacteria"/>
</dbReference>
<dbReference type="Proteomes" id="UP000002774">
    <property type="component" value="Chromosome"/>
</dbReference>
<keyword evidence="2" id="KW-1185">Reference proteome</keyword>
<organism evidence="1 2">
    <name type="scientific">Mucilaginibacter paludis DSM 18603</name>
    <dbReference type="NCBI Taxonomy" id="714943"/>
    <lineage>
        <taxon>Bacteria</taxon>
        <taxon>Pseudomonadati</taxon>
        <taxon>Bacteroidota</taxon>
        <taxon>Sphingobacteriia</taxon>
        <taxon>Sphingobacteriales</taxon>
        <taxon>Sphingobacteriaceae</taxon>
        <taxon>Mucilaginibacter</taxon>
    </lineage>
</organism>
<dbReference type="AlphaFoldDB" id="H1Y5J4"/>
<evidence type="ECO:0000313" key="2">
    <source>
        <dbReference type="Proteomes" id="UP000002774"/>
    </source>
</evidence>
<accession>H1Y5J4</accession>
<dbReference type="HOGENOM" id="CLU_1545915_0_0_10"/>
<dbReference type="InterPro" id="IPR003749">
    <property type="entry name" value="ThiS/MoaD-like"/>
</dbReference>
<protein>
    <submittedName>
        <fullName evidence="1">Thiamine S protein</fullName>
    </submittedName>
</protein>
<evidence type="ECO:0000313" key="1">
    <source>
        <dbReference type="EMBL" id="EHQ29346.1"/>
    </source>
</evidence>
<dbReference type="InterPro" id="IPR016155">
    <property type="entry name" value="Mopterin_synth/thiamin_S_b"/>
</dbReference>
<dbReference type="InterPro" id="IPR012675">
    <property type="entry name" value="Beta-grasp_dom_sf"/>
</dbReference>
<dbReference type="STRING" id="714943.Mucpa_5271"/>